<dbReference type="GO" id="GO:0000177">
    <property type="term" value="C:cytoplasmic exosome (RNase complex)"/>
    <property type="evidence" value="ECO:0007669"/>
    <property type="project" value="TreeGrafter"/>
</dbReference>
<evidence type="ECO:0000256" key="5">
    <source>
        <dbReference type="ARBA" id="ARBA00023242"/>
    </source>
</evidence>
<dbReference type="GO" id="GO:0016075">
    <property type="term" value="P:rRNA catabolic process"/>
    <property type="evidence" value="ECO:0007669"/>
    <property type="project" value="TreeGrafter"/>
</dbReference>
<dbReference type="GO" id="GO:0034475">
    <property type="term" value="P:U4 snRNA 3'-end processing"/>
    <property type="evidence" value="ECO:0007669"/>
    <property type="project" value="TreeGrafter"/>
</dbReference>
<dbReference type="GO" id="GO:0006364">
    <property type="term" value="P:rRNA processing"/>
    <property type="evidence" value="ECO:0007669"/>
    <property type="project" value="UniProtKB-KW"/>
</dbReference>
<sequence>MAPSAEPRAELAPLPKADGSATYSYGGYTVTSAVNGPIEAGRRDENPFEAIVDVNVRPAAGVGGTAERLLESILQRALRQLIPIRSFPRTMIQITLQVTETPENAYVNTKVVQAQLDLAIIPALLHAAILGLLTASVPLKTVATAVTLAVRAADGHVVADPDARTAETARSLHVLGYAAADGGDDADDGELLLAESQGAFTVVEWEAVLKKGEEVCCRAVRRGLEEEDTAMADAGEAPSIRAFIRSVMETKIAQDLSWK</sequence>
<keyword evidence="8" id="KW-1185">Reference proteome</keyword>
<dbReference type="EMBL" id="AZHB01000001">
    <property type="protein sequence ID" value="OAA73190.1"/>
    <property type="molecule type" value="Genomic_DNA"/>
</dbReference>
<dbReference type="Proteomes" id="UP000076744">
    <property type="component" value="Unassembled WGS sequence"/>
</dbReference>
<gene>
    <name evidence="7" type="ORF">ISF_00091</name>
</gene>
<dbReference type="InterPro" id="IPR050080">
    <property type="entry name" value="RNase_PH"/>
</dbReference>
<protein>
    <submittedName>
        <fullName evidence="7">Ribosomal protein S5 domain 2-type fold domain containing protein</fullName>
    </submittedName>
</protein>
<dbReference type="InterPro" id="IPR001247">
    <property type="entry name" value="ExoRNase_PH_dom1"/>
</dbReference>
<keyword evidence="5" id="KW-0539">Nucleus</keyword>
<dbReference type="PANTHER" id="PTHR11953:SF1">
    <property type="entry name" value="EXOSOME COMPLEX COMPONENT RRP46"/>
    <property type="match status" value="1"/>
</dbReference>
<name>A0A168DZJ2_CORFA</name>
<evidence type="ECO:0000256" key="1">
    <source>
        <dbReference type="ARBA" id="ARBA00004123"/>
    </source>
</evidence>
<dbReference type="RefSeq" id="XP_018708148.1">
    <property type="nucleotide sequence ID" value="XM_018843698.1"/>
</dbReference>
<comment type="caution">
    <text evidence="7">The sequence shown here is derived from an EMBL/GenBank/DDBJ whole genome shotgun (WGS) entry which is preliminary data.</text>
</comment>
<comment type="subcellular location">
    <subcellularLocation>
        <location evidence="1">Nucleus</location>
    </subcellularLocation>
</comment>
<dbReference type="GeneID" id="30016383"/>
<comment type="similarity">
    <text evidence="2">Belongs to the RNase PH family.</text>
</comment>
<dbReference type="OrthoDB" id="27298at2759"/>
<feature type="domain" description="Exoribonuclease phosphorolytic" evidence="6">
    <location>
        <begin position="12"/>
        <end position="138"/>
    </location>
</feature>
<dbReference type="SUPFAM" id="SSF55666">
    <property type="entry name" value="Ribonuclease PH domain 2-like"/>
    <property type="match status" value="1"/>
</dbReference>
<dbReference type="InterPro" id="IPR027408">
    <property type="entry name" value="PNPase/RNase_PH_dom_sf"/>
</dbReference>
<keyword evidence="7" id="KW-0689">Ribosomal protein</keyword>
<reference evidence="7 8" key="1">
    <citation type="journal article" date="2016" name="Genome Biol. Evol.">
        <title>Divergent and convergent evolution of fungal pathogenicity.</title>
        <authorList>
            <person name="Shang Y."/>
            <person name="Xiao G."/>
            <person name="Zheng P."/>
            <person name="Cen K."/>
            <person name="Zhan S."/>
            <person name="Wang C."/>
        </authorList>
    </citation>
    <scope>NUCLEOTIDE SEQUENCE [LARGE SCALE GENOMIC DNA]</scope>
    <source>
        <strain evidence="7 8">ARSEF 2679</strain>
    </source>
</reference>
<dbReference type="GO" id="GO:0071028">
    <property type="term" value="P:nuclear mRNA surveillance"/>
    <property type="evidence" value="ECO:0007669"/>
    <property type="project" value="TreeGrafter"/>
</dbReference>
<dbReference type="Pfam" id="PF01138">
    <property type="entry name" value="RNase_PH"/>
    <property type="match status" value="1"/>
</dbReference>
<dbReference type="InterPro" id="IPR020568">
    <property type="entry name" value="Ribosomal_Su5_D2-typ_SF"/>
</dbReference>
<dbReference type="GO" id="GO:0005730">
    <property type="term" value="C:nucleolus"/>
    <property type="evidence" value="ECO:0007669"/>
    <property type="project" value="TreeGrafter"/>
</dbReference>
<evidence type="ECO:0000259" key="6">
    <source>
        <dbReference type="Pfam" id="PF01138"/>
    </source>
</evidence>
<keyword evidence="3" id="KW-0698">rRNA processing</keyword>
<dbReference type="InterPro" id="IPR036345">
    <property type="entry name" value="ExoRNase_PH_dom2_sf"/>
</dbReference>
<dbReference type="GO" id="GO:0003723">
    <property type="term" value="F:RNA binding"/>
    <property type="evidence" value="ECO:0007669"/>
    <property type="project" value="TreeGrafter"/>
</dbReference>
<dbReference type="GO" id="GO:0071051">
    <property type="term" value="P:poly(A)-dependent snoRNA 3'-end processing"/>
    <property type="evidence" value="ECO:0007669"/>
    <property type="project" value="TreeGrafter"/>
</dbReference>
<dbReference type="PANTHER" id="PTHR11953">
    <property type="entry name" value="EXOSOME COMPLEX COMPONENT"/>
    <property type="match status" value="1"/>
</dbReference>
<evidence type="ECO:0000313" key="7">
    <source>
        <dbReference type="EMBL" id="OAA73190.1"/>
    </source>
</evidence>
<dbReference type="SUPFAM" id="SSF54211">
    <property type="entry name" value="Ribosomal protein S5 domain 2-like"/>
    <property type="match status" value="1"/>
</dbReference>
<keyword evidence="4" id="KW-0271">Exosome</keyword>
<evidence type="ECO:0000256" key="4">
    <source>
        <dbReference type="ARBA" id="ARBA00022835"/>
    </source>
</evidence>
<proteinExistence type="inferred from homology"/>
<evidence type="ECO:0000256" key="2">
    <source>
        <dbReference type="ARBA" id="ARBA00006678"/>
    </source>
</evidence>
<evidence type="ECO:0000313" key="8">
    <source>
        <dbReference type="Proteomes" id="UP000076744"/>
    </source>
</evidence>
<dbReference type="GO" id="GO:0005840">
    <property type="term" value="C:ribosome"/>
    <property type="evidence" value="ECO:0007669"/>
    <property type="project" value="UniProtKB-KW"/>
</dbReference>
<dbReference type="STRING" id="1081104.A0A168DZJ2"/>
<dbReference type="AlphaFoldDB" id="A0A168DZJ2"/>
<accession>A0A168DZJ2</accession>
<evidence type="ECO:0000256" key="3">
    <source>
        <dbReference type="ARBA" id="ARBA00022552"/>
    </source>
</evidence>
<keyword evidence="7" id="KW-0687">Ribonucleoprotein</keyword>
<dbReference type="GO" id="GO:0000176">
    <property type="term" value="C:nuclear exosome (RNase complex)"/>
    <property type="evidence" value="ECO:0007669"/>
    <property type="project" value="UniProtKB-ARBA"/>
</dbReference>
<dbReference type="Gene3D" id="3.30.230.70">
    <property type="entry name" value="GHMP Kinase, N-terminal domain"/>
    <property type="match status" value="1"/>
</dbReference>
<organism evidence="7 8">
    <name type="scientific">Cordyceps fumosorosea (strain ARSEF 2679)</name>
    <name type="common">Isaria fumosorosea</name>
    <dbReference type="NCBI Taxonomy" id="1081104"/>
    <lineage>
        <taxon>Eukaryota</taxon>
        <taxon>Fungi</taxon>
        <taxon>Dikarya</taxon>
        <taxon>Ascomycota</taxon>
        <taxon>Pezizomycotina</taxon>
        <taxon>Sordariomycetes</taxon>
        <taxon>Hypocreomycetidae</taxon>
        <taxon>Hypocreales</taxon>
        <taxon>Cordycipitaceae</taxon>
        <taxon>Cordyceps</taxon>
    </lineage>
</organism>